<proteinExistence type="predicted"/>
<evidence type="ECO:0000313" key="2">
    <source>
        <dbReference type="Proteomes" id="UP001516023"/>
    </source>
</evidence>
<evidence type="ECO:0000313" key="1">
    <source>
        <dbReference type="EMBL" id="KAL3795563.1"/>
    </source>
</evidence>
<keyword evidence="2" id="KW-1185">Reference proteome</keyword>
<protein>
    <recommendedName>
        <fullName evidence="3">UmuC domain-containing protein</fullName>
    </recommendedName>
</protein>
<sequence length="151" mass="16703">MNNTIEYVDRCLACLNKLEQPVTAIAGIGPKTEASLNKLSYCSLYMISFGISNNRSSLQRNITTIADGELGTFVLTFYREKARHNAVGKSYRCCQGATIVKSTKAKFCNRSQVKMISGRVKTLERGCEIIHPETISSLDEGKDVLGIEPVY</sequence>
<reference evidence="1 2" key="1">
    <citation type="journal article" date="2020" name="G3 (Bethesda)">
        <title>Improved Reference Genome for Cyclotella cryptica CCMP332, a Model for Cell Wall Morphogenesis, Salinity Adaptation, and Lipid Production in Diatoms (Bacillariophyta).</title>
        <authorList>
            <person name="Roberts W.R."/>
            <person name="Downey K.M."/>
            <person name="Ruck E.C."/>
            <person name="Traller J.C."/>
            <person name="Alverson A.J."/>
        </authorList>
    </citation>
    <scope>NUCLEOTIDE SEQUENCE [LARGE SCALE GENOMIC DNA]</scope>
    <source>
        <strain evidence="1 2">CCMP332</strain>
    </source>
</reference>
<name>A0ABD3Q560_9STRA</name>
<evidence type="ECO:0008006" key="3">
    <source>
        <dbReference type="Google" id="ProtNLM"/>
    </source>
</evidence>
<gene>
    <name evidence="1" type="ORF">HJC23_009276</name>
</gene>
<accession>A0ABD3Q560</accession>
<dbReference type="AlphaFoldDB" id="A0ABD3Q560"/>
<organism evidence="1 2">
    <name type="scientific">Cyclotella cryptica</name>
    <dbReference type="NCBI Taxonomy" id="29204"/>
    <lineage>
        <taxon>Eukaryota</taxon>
        <taxon>Sar</taxon>
        <taxon>Stramenopiles</taxon>
        <taxon>Ochrophyta</taxon>
        <taxon>Bacillariophyta</taxon>
        <taxon>Coscinodiscophyceae</taxon>
        <taxon>Thalassiosirophycidae</taxon>
        <taxon>Stephanodiscales</taxon>
        <taxon>Stephanodiscaceae</taxon>
        <taxon>Cyclotella</taxon>
    </lineage>
</organism>
<comment type="caution">
    <text evidence="1">The sequence shown here is derived from an EMBL/GenBank/DDBJ whole genome shotgun (WGS) entry which is preliminary data.</text>
</comment>
<dbReference type="EMBL" id="JABMIG020000070">
    <property type="protein sequence ID" value="KAL3795563.1"/>
    <property type="molecule type" value="Genomic_DNA"/>
</dbReference>
<dbReference type="Proteomes" id="UP001516023">
    <property type="component" value="Unassembled WGS sequence"/>
</dbReference>